<dbReference type="SUPFAM" id="SSF51338">
    <property type="entry name" value="Composite domain of metallo-dependent hydrolases"/>
    <property type="match status" value="1"/>
</dbReference>
<dbReference type="STRING" id="675864.SAMN04489747_0418"/>
<dbReference type="GO" id="GO:0016810">
    <property type="term" value="F:hydrolase activity, acting on carbon-nitrogen (but not peptide) bonds"/>
    <property type="evidence" value="ECO:0007669"/>
    <property type="project" value="InterPro"/>
</dbReference>
<dbReference type="PANTHER" id="PTHR22642:SF2">
    <property type="entry name" value="PROTEIN LONG AFTER FAR-RED 3"/>
    <property type="match status" value="1"/>
</dbReference>
<dbReference type="AlphaFoldDB" id="A0A1G6SV02"/>
<dbReference type="Proteomes" id="UP000198546">
    <property type="component" value="Chromosome i"/>
</dbReference>
<dbReference type="InterPro" id="IPR032466">
    <property type="entry name" value="Metal_Hydrolase"/>
</dbReference>
<protein>
    <recommendedName>
        <fullName evidence="1">Amidohydrolase 3 domain-containing protein</fullName>
    </recommendedName>
</protein>
<dbReference type="RefSeq" id="WP_197679156.1">
    <property type="nucleotide sequence ID" value="NZ_LT629688.1"/>
</dbReference>
<dbReference type="Gene3D" id="2.30.40.10">
    <property type="entry name" value="Urease, subunit C, domain 1"/>
    <property type="match status" value="1"/>
</dbReference>
<evidence type="ECO:0000259" key="1">
    <source>
        <dbReference type="Pfam" id="PF07969"/>
    </source>
</evidence>
<dbReference type="SUPFAM" id="SSF51556">
    <property type="entry name" value="Metallo-dependent hydrolases"/>
    <property type="match status" value="1"/>
</dbReference>
<name>A0A1G6SV02_9ACTN</name>
<sequence length="513" mass="54077">MHDQSDAAPPLLLRGVRRVGGPAGGRFDVRLERGLVAEVGERLTTRGAEVLDADGGWVLPGLWDQHVHLGQWGLTFGRLDTAGTTTPRQVLDLVGRRVAELEARGAPTDAVVTGFGHRTGHWTEPALVSELDSVAGDHPVLLITGDVHGCWMSSAALRLVGLPLREGPVEERDWFEAQPLLLGLPGADAQNEAGVAAAVRAASARGVVGLTDFEFAPNHLLWPQRLLAGVSGVRVRAGVYPDGLEEVIALGLSSGSALAPEQDPDGLLRMGPLKIISDGSLNTRTAWCCEPYAVGVDPHPGAQHLHGTVNFAAEELQQLLGRAHAAGLEAAVHAIGDAAVGAVADAFERTGVRGSIEHLQLARHEDLHRLAALGVRASVQPFHLWDDRDVTELNWPGRADRCFMFASMLAAGLELSLGSDAPVAPLDPWLAMAAAVHRSADDREPWHAEEAITPAQALAASTGGVRRLEVGGPGDLVLVDRDPLAPTGSTAEAAALLQSVQVRATVVAGRRTH</sequence>
<reference evidence="2 3" key="1">
    <citation type="submission" date="2016-10" db="EMBL/GenBank/DDBJ databases">
        <authorList>
            <person name="de Groot N.N."/>
        </authorList>
    </citation>
    <scope>NUCLEOTIDE SEQUENCE [LARGE SCALE GENOMIC DNA]</scope>
    <source>
        <strain evidence="2 3">MON 2.2</strain>
    </source>
</reference>
<dbReference type="PANTHER" id="PTHR22642">
    <property type="entry name" value="IMIDAZOLONEPROPIONASE"/>
    <property type="match status" value="1"/>
</dbReference>
<dbReference type="Pfam" id="PF07969">
    <property type="entry name" value="Amidohydro_3"/>
    <property type="match status" value="1"/>
</dbReference>
<dbReference type="InterPro" id="IPR011059">
    <property type="entry name" value="Metal-dep_hydrolase_composite"/>
</dbReference>
<dbReference type="EMBL" id="LT629688">
    <property type="protein sequence ID" value="SDD19955.1"/>
    <property type="molecule type" value="Genomic_DNA"/>
</dbReference>
<gene>
    <name evidence="2" type="ORF">SAMN04489747_0418</name>
</gene>
<evidence type="ECO:0000313" key="3">
    <source>
        <dbReference type="Proteomes" id="UP000198546"/>
    </source>
</evidence>
<dbReference type="Gene3D" id="3.20.20.140">
    <property type="entry name" value="Metal-dependent hydrolases"/>
    <property type="match status" value="1"/>
</dbReference>
<organism evidence="2 3">
    <name type="scientific">Auraticoccus monumenti</name>
    <dbReference type="NCBI Taxonomy" id="675864"/>
    <lineage>
        <taxon>Bacteria</taxon>
        <taxon>Bacillati</taxon>
        <taxon>Actinomycetota</taxon>
        <taxon>Actinomycetes</taxon>
        <taxon>Propionibacteriales</taxon>
        <taxon>Propionibacteriaceae</taxon>
        <taxon>Auraticoccus</taxon>
    </lineage>
</organism>
<dbReference type="InterPro" id="IPR013108">
    <property type="entry name" value="Amidohydro_3"/>
</dbReference>
<dbReference type="Gene3D" id="3.10.310.70">
    <property type="match status" value="1"/>
</dbReference>
<feature type="domain" description="Amidohydrolase 3" evidence="1">
    <location>
        <begin position="49"/>
        <end position="512"/>
    </location>
</feature>
<evidence type="ECO:0000313" key="2">
    <source>
        <dbReference type="EMBL" id="SDD19955.1"/>
    </source>
</evidence>
<keyword evidence="3" id="KW-1185">Reference proteome</keyword>
<proteinExistence type="predicted"/>
<accession>A0A1G6SV02</accession>